<dbReference type="Pfam" id="PF02687">
    <property type="entry name" value="FtsX"/>
    <property type="match status" value="1"/>
</dbReference>
<evidence type="ECO:0000256" key="2">
    <source>
        <dbReference type="ARBA" id="ARBA00022475"/>
    </source>
</evidence>
<keyword evidence="3 7" id="KW-0812">Transmembrane</keyword>
<evidence type="ECO:0000256" key="6">
    <source>
        <dbReference type="ARBA" id="ARBA00038076"/>
    </source>
</evidence>
<dbReference type="InterPro" id="IPR025857">
    <property type="entry name" value="MacB_PCD"/>
</dbReference>
<proteinExistence type="inferred from homology"/>
<evidence type="ECO:0000313" key="11">
    <source>
        <dbReference type="Proteomes" id="UP000263486"/>
    </source>
</evidence>
<evidence type="ECO:0000259" key="8">
    <source>
        <dbReference type="Pfam" id="PF02687"/>
    </source>
</evidence>
<organism evidence="10 11">
    <name type="scientific">Psychrilyobacter piezotolerans</name>
    <dbReference type="NCBI Taxonomy" id="2293438"/>
    <lineage>
        <taxon>Bacteria</taxon>
        <taxon>Fusobacteriati</taxon>
        <taxon>Fusobacteriota</taxon>
        <taxon>Fusobacteriia</taxon>
        <taxon>Fusobacteriales</taxon>
        <taxon>Fusobacteriaceae</taxon>
        <taxon>Psychrilyobacter</taxon>
    </lineage>
</organism>
<evidence type="ECO:0000256" key="5">
    <source>
        <dbReference type="ARBA" id="ARBA00023136"/>
    </source>
</evidence>
<dbReference type="RefSeq" id="WP_114643010.1">
    <property type="nucleotide sequence ID" value="NZ_JAACIO010000015.1"/>
</dbReference>
<evidence type="ECO:0000313" key="10">
    <source>
        <dbReference type="EMBL" id="REI40333.1"/>
    </source>
</evidence>
<feature type="transmembrane region" description="Helical" evidence="7">
    <location>
        <begin position="298"/>
        <end position="325"/>
    </location>
</feature>
<name>A0ABX9KEZ1_9FUSO</name>
<evidence type="ECO:0000256" key="3">
    <source>
        <dbReference type="ARBA" id="ARBA00022692"/>
    </source>
</evidence>
<accession>A0ABX9KEZ1</accession>
<protein>
    <submittedName>
        <fullName evidence="10">ABC transporter permease</fullName>
    </submittedName>
</protein>
<feature type="transmembrane region" description="Helical" evidence="7">
    <location>
        <begin position="21"/>
        <end position="41"/>
    </location>
</feature>
<keyword evidence="4 7" id="KW-1133">Transmembrane helix</keyword>
<comment type="subcellular location">
    <subcellularLocation>
        <location evidence="1">Cell membrane</location>
        <topology evidence="1">Multi-pass membrane protein</topology>
    </subcellularLocation>
</comment>
<evidence type="ECO:0000256" key="1">
    <source>
        <dbReference type="ARBA" id="ARBA00004651"/>
    </source>
</evidence>
<feature type="transmembrane region" description="Helical" evidence="7">
    <location>
        <begin position="359"/>
        <end position="378"/>
    </location>
</feature>
<keyword evidence="11" id="KW-1185">Reference proteome</keyword>
<feature type="domain" description="MacB-like periplasmic core" evidence="9">
    <location>
        <begin position="17"/>
        <end position="213"/>
    </location>
</feature>
<dbReference type="Pfam" id="PF12704">
    <property type="entry name" value="MacB_PCD"/>
    <property type="match status" value="1"/>
</dbReference>
<sequence length="391" mass="43490">MILKMAFRNIFRHRIRSVLTLASLAFGIFFIIVGIGLNIGMERRIIKIMKETETGDYKLYGKGYFEEKYENIDDRLDFLIPKETLPILKKYDHSSRLVFSGTITDGRYDYPVRVIGGDREIEDSFFKRSSYLTHGSLGVVISSTLAKDLNLQVGDPFVLMGTTAKESLNAIDLVVTGIIKTGGLEFDLNTVLIDLKAAQEFAETDDVNDIVLRGEISPADLSKLEESGVETISYLDELFDLIVITKLKVKVVVILSCIILFMSGVGIVNTMLMAMLERQKEIGILMANGLKPKEIMKLFLLEGSILGGVGSSIGFILGGSLVYYYEVVGIPIPSLARELSTTIPLSDKIYGYFDLKLNLLFLIFGVVIAAIATFYPAYRATQLNPIDVIRE</sequence>
<evidence type="ECO:0000256" key="7">
    <source>
        <dbReference type="SAM" id="Phobius"/>
    </source>
</evidence>
<feature type="domain" description="ABC3 transporter permease C-terminal" evidence="8">
    <location>
        <begin position="254"/>
        <end position="385"/>
    </location>
</feature>
<comment type="similarity">
    <text evidence="6">Belongs to the ABC-4 integral membrane protein family.</text>
</comment>
<dbReference type="InterPro" id="IPR050250">
    <property type="entry name" value="Macrolide_Exporter_MacB"/>
</dbReference>
<keyword evidence="2" id="KW-1003">Cell membrane</keyword>
<dbReference type="PANTHER" id="PTHR30572">
    <property type="entry name" value="MEMBRANE COMPONENT OF TRANSPORTER-RELATED"/>
    <property type="match status" value="1"/>
</dbReference>
<comment type="caution">
    <text evidence="10">The sequence shown here is derived from an EMBL/GenBank/DDBJ whole genome shotgun (WGS) entry which is preliminary data.</text>
</comment>
<dbReference type="PANTHER" id="PTHR30572:SF4">
    <property type="entry name" value="ABC TRANSPORTER PERMEASE YTRF"/>
    <property type="match status" value="1"/>
</dbReference>
<reference evidence="10 11" key="1">
    <citation type="submission" date="2018-08" db="EMBL/GenBank/DDBJ databases">
        <title>Draft genome sequence of Psychrilyobacter sp. strain SD5 isolated from Black Sea water.</title>
        <authorList>
            <person name="Yadav S."/>
            <person name="Villanueva L."/>
            <person name="Damste J.S.S."/>
        </authorList>
    </citation>
    <scope>NUCLEOTIDE SEQUENCE [LARGE SCALE GENOMIC DNA]</scope>
    <source>
        <strain evidence="10 11">SD5</strain>
    </source>
</reference>
<evidence type="ECO:0000259" key="9">
    <source>
        <dbReference type="Pfam" id="PF12704"/>
    </source>
</evidence>
<dbReference type="Proteomes" id="UP000263486">
    <property type="component" value="Unassembled WGS sequence"/>
</dbReference>
<gene>
    <name evidence="10" type="ORF">DYH56_11450</name>
</gene>
<evidence type="ECO:0000256" key="4">
    <source>
        <dbReference type="ARBA" id="ARBA00022989"/>
    </source>
</evidence>
<dbReference type="InterPro" id="IPR003838">
    <property type="entry name" value="ABC3_permease_C"/>
</dbReference>
<keyword evidence="5 7" id="KW-0472">Membrane</keyword>
<feature type="transmembrane region" description="Helical" evidence="7">
    <location>
        <begin position="251"/>
        <end position="277"/>
    </location>
</feature>
<dbReference type="EMBL" id="QUAJ01000021">
    <property type="protein sequence ID" value="REI40333.1"/>
    <property type="molecule type" value="Genomic_DNA"/>
</dbReference>